<organism evidence="1 2">
    <name type="scientific">Artemisia annua</name>
    <name type="common">Sweet wormwood</name>
    <dbReference type="NCBI Taxonomy" id="35608"/>
    <lineage>
        <taxon>Eukaryota</taxon>
        <taxon>Viridiplantae</taxon>
        <taxon>Streptophyta</taxon>
        <taxon>Embryophyta</taxon>
        <taxon>Tracheophyta</taxon>
        <taxon>Spermatophyta</taxon>
        <taxon>Magnoliopsida</taxon>
        <taxon>eudicotyledons</taxon>
        <taxon>Gunneridae</taxon>
        <taxon>Pentapetalae</taxon>
        <taxon>asterids</taxon>
        <taxon>campanulids</taxon>
        <taxon>Asterales</taxon>
        <taxon>Asteraceae</taxon>
        <taxon>Asteroideae</taxon>
        <taxon>Anthemideae</taxon>
        <taxon>Artemisiinae</taxon>
        <taxon>Artemisia</taxon>
    </lineage>
</organism>
<evidence type="ECO:0000313" key="2">
    <source>
        <dbReference type="Proteomes" id="UP000245207"/>
    </source>
</evidence>
<comment type="caution">
    <text evidence="1">The sequence shown here is derived from an EMBL/GenBank/DDBJ whole genome shotgun (WGS) entry which is preliminary data.</text>
</comment>
<dbReference type="EMBL" id="PKPP01001792">
    <property type="protein sequence ID" value="PWA79879.1"/>
    <property type="molecule type" value="Genomic_DNA"/>
</dbReference>
<dbReference type="PANTHER" id="PTHR24092">
    <property type="entry name" value="PROBABLE PHOSPHOLIPID-TRANSPORTING ATPASE"/>
    <property type="match status" value="1"/>
</dbReference>
<keyword evidence="2" id="KW-1185">Reference proteome</keyword>
<sequence>MVKEGVEDCRWFIHDREEVKSRKSKVHTMNGVLVDRAWKELRVADVVKIQKDEYFLSDLMLLSSSYEDDICYVETMNLNGEANLKIKHCMKCTSGFDDAVKFDMFNGTIKM</sequence>
<proteinExistence type="predicted"/>
<protein>
    <submittedName>
        <fullName evidence="1">HAD-like domain-containing protein</fullName>
    </submittedName>
</protein>
<name>A0A2U1P292_ARTAN</name>
<reference evidence="1 2" key="1">
    <citation type="journal article" date="2018" name="Mol. Plant">
        <title>The genome of Artemisia annua provides insight into the evolution of Asteraceae family and artemisinin biosynthesis.</title>
        <authorList>
            <person name="Shen Q."/>
            <person name="Zhang L."/>
            <person name="Liao Z."/>
            <person name="Wang S."/>
            <person name="Yan T."/>
            <person name="Shi P."/>
            <person name="Liu M."/>
            <person name="Fu X."/>
            <person name="Pan Q."/>
            <person name="Wang Y."/>
            <person name="Lv Z."/>
            <person name="Lu X."/>
            <person name="Zhang F."/>
            <person name="Jiang W."/>
            <person name="Ma Y."/>
            <person name="Chen M."/>
            <person name="Hao X."/>
            <person name="Li L."/>
            <person name="Tang Y."/>
            <person name="Lv G."/>
            <person name="Zhou Y."/>
            <person name="Sun X."/>
            <person name="Brodelius P.E."/>
            <person name="Rose J.K.C."/>
            <person name="Tang K."/>
        </authorList>
    </citation>
    <scope>NUCLEOTIDE SEQUENCE [LARGE SCALE GENOMIC DNA]</scope>
    <source>
        <strain evidence="2">cv. Huhao1</strain>
        <tissue evidence="1">Leaf</tissue>
    </source>
</reference>
<dbReference type="InterPro" id="IPR008250">
    <property type="entry name" value="ATPase_P-typ_transduc_dom_A_sf"/>
</dbReference>
<dbReference type="STRING" id="35608.A0A2U1P292"/>
<dbReference type="OrthoDB" id="377733at2759"/>
<dbReference type="SUPFAM" id="SSF81653">
    <property type="entry name" value="Calcium ATPase, transduction domain A"/>
    <property type="match status" value="1"/>
</dbReference>
<dbReference type="GO" id="GO:0005886">
    <property type="term" value="C:plasma membrane"/>
    <property type="evidence" value="ECO:0007669"/>
    <property type="project" value="TreeGrafter"/>
</dbReference>
<dbReference type="GO" id="GO:0045332">
    <property type="term" value="P:phospholipid translocation"/>
    <property type="evidence" value="ECO:0007669"/>
    <property type="project" value="TreeGrafter"/>
</dbReference>
<dbReference type="PANTHER" id="PTHR24092:SF157">
    <property type="entry name" value="PHOSPHOLIPID-TRANSPORTING ATPASE"/>
    <property type="match status" value="1"/>
</dbReference>
<accession>A0A2U1P292</accession>
<dbReference type="Gene3D" id="2.70.150.10">
    <property type="entry name" value="Calcium-transporting ATPase, cytoplasmic transduction domain A"/>
    <property type="match status" value="1"/>
</dbReference>
<dbReference type="Proteomes" id="UP000245207">
    <property type="component" value="Unassembled WGS sequence"/>
</dbReference>
<dbReference type="GO" id="GO:0140326">
    <property type="term" value="F:ATPase-coupled intramembrane lipid transporter activity"/>
    <property type="evidence" value="ECO:0007669"/>
    <property type="project" value="TreeGrafter"/>
</dbReference>
<gene>
    <name evidence="1" type="ORF">CTI12_AA199610</name>
</gene>
<dbReference type="AlphaFoldDB" id="A0A2U1P292"/>
<evidence type="ECO:0000313" key="1">
    <source>
        <dbReference type="EMBL" id="PWA79879.1"/>
    </source>
</evidence>